<dbReference type="OrthoDB" id="413361at2759"/>
<dbReference type="PANTHER" id="PTHR11439">
    <property type="entry name" value="GAG-POL-RELATED RETROTRANSPOSON"/>
    <property type="match status" value="1"/>
</dbReference>
<evidence type="ECO:0000313" key="1">
    <source>
        <dbReference type="EMBL" id="GFY70196.1"/>
    </source>
</evidence>
<keyword evidence="2" id="KW-1185">Reference proteome</keyword>
<gene>
    <name evidence="1" type="primary">POLX_1150</name>
    <name evidence="1" type="ORF">TNIN_29391</name>
</gene>
<dbReference type="EMBL" id="BMAV01018080">
    <property type="protein sequence ID" value="GFY70196.1"/>
    <property type="molecule type" value="Genomic_DNA"/>
</dbReference>
<sequence length="159" mass="18176">MFIKELKTKFKISVREVSCFLRLEMEHHKDNSITISQKGYAIKILKCFGFEKCKPVAMPMLKGCRLQKSETKNSDCPYKQVVGALMYLMVVTRPDQAYSVGFLSRSLENPSAEDIVRVKRVFRYIASTVEYAITYNTTETKGVLHCYGDSDFGGWTKTS</sequence>
<evidence type="ECO:0000313" key="2">
    <source>
        <dbReference type="Proteomes" id="UP000886998"/>
    </source>
</evidence>
<proteinExistence type="predicted"/>
<name>A0A8X6YC92_9ARAC</name>
<dbReference type="PANTHER" id="PTHR11439:SF491">
    <property type="entry name" value="INTEGRASE CATALYTIC DOMAIN-CONTAINING PROTEIN"/>
    <property type="match status" value="1"/>
</dbReference>
<dbReference type="AlphaFoldDB" id="A0A8X6YC92"/>
<comment type="caution">
    <text evidence="1">The sequence shown here is derived from an EMBL/GenBank/DDBJ whole genome shotgun (WGS) entry which is preliminary data.</text>
</comment>
<reference evidence="1" key="1">
    <citation type="submission" date="2020-08" db="EMBL/GenBank/DDBJ databases">
        <title>Multicomponent nature underlies the extraordinary mechanical properties of spider dragline silk.</title>
        <authorList>
            <person name="Kono N."/>
            <person name="Nakamura H."/>
            <person name="Mori M."/>
            <person name="Yoshida Y."/>
            <person name="Ohtoshi R."/>
            <person name="Malay A.D."/>
            <person name="Moran D.A.P."/>
            <person name="Tomita M."/>
            <person name="Numata K."/>
            <person name="Arakawa K."/>
        </authorList>
    </citation>
    <scope>NUCLEOTIDE SEQUENCE</scope>
</reference>
<organism evidence="1 2">
    <name type="scientific">Trichonephila inaurata madagascariensis</name>
    <dbReference type="NCBI Taxonomy" id="2747483"/>
    <lineage>
        <taxon>Eukaryota</taxon>
        <taxon>Metazoa</taxon>
        <taxon>Ecdysozoa</taxon>
        <taxon>Arthropoda</taxon>
        <taxon>Chelicerata</taxon>
        <taxon>Arachnida</taxon>
        <taxon>Araneae</taxon>
        <taxon>Araneomorphae</taxon>
        <taxon>Entelegynae</taxon>
        <taxon>Araneoidea</taxon>
        <taxon>Nephilidae</taxon>
        <taxon>Trichonephila</taxon>
        <taxon>Trichonephila inaurata</taxon>
    </lineage>
</organism>
<accession>A0A8X6YC92</accession>
<protein>
    <submittedName>
        <fullName evidence="1">Retrovirus-related Pol polyprotein from transposon TNT 1-94</fullName>
    </submittedName>
</protein>
<dbReference type="Proteomes" id="UP000886998">
    <property type="component" value="Unassembled WGS sequence"/>
</dbReference>